<dbReference type="AlphaFoldDB" id="A0A833JQE7"/>
<reference evidence="1 2" key="1">
    <citation type="submission" date="2019-10" db="EMBL/GenBank/DDBJ databases">
        <title>Draft genome sequence of Marinobacter hydrocarbonoclasticus NCT7M from the microbiome of the marine copepod.</title>
        <authorList>
            <person name="Nuttall R."/>
            <person name="Sharma G."/>
            <person name="Moisander P."/>
        </authorList>
    </citation>
    <scope>NUCLEOTIDE SEQUENCE [LARGE SCALE GENOMIC DNA]</scope>
    <source>
        <strain evidence="1 2">NCT7M</strain>
    </source>
</reference>
<gene>
    <name evidence="1" type="ORF">F6453_1430</name>
</gene>
<proteinExistence type="predicted"/>
<evidence type="ECO:0000313" key="2">
    <source>
        <dbReference type="Proteomes" id="UP000469950"/>
    </source>
</evidence>
<protein>
    <submittedName>
        <fullName evidence="1">Uncharacterized protein</fullName>
    </submittedName>
</protein>
<evidence type="ECO:0000313" key="1">
    <source>
        <dbReference type="EMBL" id="KAE8546184.1"/>
    </source>
</evidence>
<organism evidence="1 2">
    <name type="scientific">Marinobacter nauticus</name>
    <name type="common">Marinobacter hydrocarbonoclasticus</name>
    <name type="synonym">Marinobacter aquaeolei</name>
    <dbReference type="NCBI Taxonomy" id="2743"/>
    <lineage>
        <taxon>Bacteria</taxon>
        <taxon>Pseudomonadati</taxon>
        <taxon>Pseudomonadota</taxon>
        <taxon>Gammaproteobacteria</taxon>
        <taxon>Pseudomonadales</taxon>
        <taxon>Marinobacteraceae</taxon>
        <taxon>Marinobacter</taxon>
    </lineage>
</organism>
<name>A0A833JQE7_MARNT</name>
<dbReference type="EMBL" id="WBMP01000005">
    <property type="protein sequence ID" value="KAE8546184.1"/>
    <property type="molecule type" value="Genomic_DNA"/>
</dbReference>
<dbReference type="RefSeq" id="WP_153740416.1">
    <property type="nucleotide sequence ID" value="NZ_WBMP01000005.1"/>
</dbReference>
<sequence>MAYSFIKVHGESPFVIACDGKYQEQLAYQRLDRDPFSYSKITTVNSEHGLPEITLNAFLRLHTN</sequence>
<comment type="caution">
    <text evidence="1">The sequence shown here is derived from an EMBL/GenBank/DDBJ whole genome shotgun (WGS) entry which is preliminary data.</text>
</comment>
<dbReference type="Proteomes" id="UP000469950">
    <property type="component" value="Unassembled WGS sequence"/>
</dbReference>
<accession>A0A833JQE7</accession>